<evidence type="ECO:0000313" key="7">
    <source>
        <dbReference type="Proteomes" id="UP001163624"/>
    </source>
</evidence>
<protein>
    <submittedName>
        <fullName evidence="6">LysR family transcriptional regulator</fullName>
    </submittedName>
</protein>
<dbReference type="Gene3D" id="3.40.190.290">
    <property type="match status" value="1"/>
</dbReference>
<keyword evidence="7" id="KW-1185">Reference proteome</keyword>
<evidence type="ECO:0000259" key="5">
    <source>
        <dbReference type="PROSITE" id="PS50931"/>
    </source>
</evidence>
<dbReference type="Pfam" id="PF03466">
    <property type="entry name" value="LysR_substrate"/>
    <property type="match status" value="1"/>
</dbReference>
<proteinExistence type="inferred from homology"/>
<evidence type="ECO:0000256" key="2">
    <source>
        <dbReference type="ARBA" id="ARBA00023015"/>
    </source>
</evidence>
<keyword evidence="2" id="KW-0805">Transcription regulation</keyword>
<dbReference type="RefSeq" id="WP_254476453.1">
    <property type="nucleotide sequence ID" value="NZ_CP113432.1"/>
</dbReference>
<organism evidence="6 7">
    <name type="scientific">Pseudomonas triclosanedens</name>
    <dbReference type="NCBI Taxonomy" id="2961893"/>
    <lineage>
        <taxon>Bacteria</taxon>
        <taxon>Pseudomonadati</taxon>
        <taxon>Pseudomonadota</taxon>
        <taxon>Gammaproteobacteria</taxon>
        <taxon>Pseudomonadales</taxon>
        <taxon>Pseudomonadaceae</taxon>
        <taxon>Pseudomonas</taxon>
    </lineage>
</organism>
<name>A0ABY6ZRL5_9PSED</name>
<dbReference type="Pfam" id="PF00126">
    <property type="entry name" value="HTH_1"/>
    <property type="match status" value="1"/>
</dbReference>
<evidence type="ECO:0000313" key="6">
    <source>
        <dbReference type="EMBL" id="WAI47006.1"/>
    </source>
</evidence>
<evidence type="ECO:0000256" key="4">
    <source>
        <dbReference type="ARBA" id="ARBA00023163"/>
    </source>
</evidence>
<feature type="domain" description="HTH lysR-type" evidence="5">
    <location>
        <begin position="1"/>
        <end position="59"/>
    </location>
</feature>
<dbReference type="CDD" id="cd08472">
    <property type="entry name" value="PBP2_CrgA_like_3"/>
    <property type="match status" value="1"/>
</dbReference>
<dbReference type="PROSITE" id="PS50931">
    <property type="entry name" value="HTH_LYSR"/>
    <property type="match status" value="1"/>
</dbReference>
<dbReference type="InterPro" id="IPR000847">
    <property type="entry name" value="LysR_HTH_N"/>
</dbReference>
<dbReference type="EMBL" id="CP113432">
    <property type="protein sequence ID" value="WAI47006.1"/>
    <property type="molecule type" value="Genomic_DNA"/>
</dbReference>
<dbReference type="PANTHER" id="PTHR30537">
    <property type="entry name" value="HTH-TYPE TRANSCRIPTIONAL REGULATOR"/>
    <property type="match status" value="1"/>
</dbReference>
<dbReference type="InterPro" id="IPR005119">
    <property type="entry name" value="LysR_subst-bd"/>
</dbReference>
<dbReference type="SUPFAM" id="SSF53850">
    <property type="entry name" value="Periplasmic binding protein-like II"/>
    <property type="match status" value="1"/>
</dbReference>
<keyword evidence="4" id="KW-0804">Transcription</keyword>
<dbReference type="InterPro" id="IPR036390">
    <property type="entry name" value="WH_DNA-bd_sf"/>
</dbReference>
<dbReference type="InterPro" id="IPR036388">
    <property type="entry name" value="WH-like_DNA-bd_sf"/>
</dbReference>
<reference evidence="6" key="1">
    <citation type="submission" date="2022-11" db="EMBL/GenBank/DDBJ databases">
        <title>Pseudomonas triclosanedens sp. nov., a triclosan degrader isolated from activated sludge.</title>
        <authorList>
            <person name="Yin Y."/>
            <person name="Lu Z."/>
        </authorList>
    </citation>
    <scope>NUCLEOTIDE SEQUENCE</scope>
    <source>
        <strain evidence="6">ZM23</strain>
    </source>
</reference>
<accession>A0ABY6ZRL5</accession>
<sequence>MELLQTMQVFARLAELGSFTRTAEALQIGRPQVTRAIQELEASLGVRLLQRTTRQVRLTAEGEQFYERVKGILGSIADATSMFGRPGATLRGKLRIDIPTAFAQLPTFQSLYAFNQCYPDIELILGVSDRTVDLVAEGVDCVLRIGDLPDSSLVARTVGYATMVTCAAPSYLRQFGTPSALDELDSHQGVNFLSGQNGRPLPWQFREGSSDRKHISRSGITLTESNAYVMCAVAGFGIIQAPGVTVDHYLQAGTLVEILPAYRPRPRTVSVLYPSRTHLAPQVHVFIEWIRHHLSSIFGRWLEPHDD</sequence>
<gene>
    <name evidence="6" type="ORF">OU419_14575</name>
</gene>
<dbReference type="PANTHER" id="PTHR30537:SF72">
    <property type="entry name" value="LYSR FAMILY TRANSCRIPTIONAL REGULATOR"/>
    <property type="match status" value="1"/>
</dbReference>
<dbReference type="Gene3D" id="1.10.10.10">
    <property type="entry name" value="Winged helix-like DNA-binding domain superfamily/Winged helix DNA-binding domain"/>
    <property type="match status" value="1"/>
</dbReference>
<dbReference type="Proteomes" id="UP001163624">
    <property type="component" value="Chromosome"/>
</dbReference>
<dbReference type="SUPFAM" id="SSF46785">
    <property type="entry name" value="Winged helix' DNA-binding domain"/>
    <property type="match status" value="1"/>
</dbReference>
<keyword evidence="3" id="KW-0238">DNA-binding</keyword>
<dbReference type="InterPro" id="IPR058163">
    <property type="entry name" value="LysR-type_TF_proteobact-type"/>
</dbReference>
<evidence type="ECO:0000256" key="1">
    <source>
        <dbReference type="ARBA" id="ARBA00009437"/>
    </source>
</evidence>
<comment type="similarity">
    <text evidence="1">Belongs to the LysR transcriptional regulatory family.</text>
</comment>
<evidence type="ECO:0000256" key="3">
    <source>
        <dbReference type="ARBA" id="ARBA00023125"/>
    </source>
</evidence>